<evidence type="ECO:0000313" key="2">
    <source>
        <dbReference type="EMBL" id="CAD7277609.1"/>
    </source>
</evidence>
<dbReference type="EMBL" id="OA882992">
    <property type="protein sequence ID" value="CAD7277609.1"/>
    <property type="molecule type" value="Genomic_DNA"/>
</dbReference>
<sequence length="264" mass="29392">MVLRKKMHQVHSSKGADSAMNTVLVPTENNRWVLNHHSHHHQKMRPVSRPTLDPLDPLPVPSWTTWHPDNNNSSAATCWAHHSTASSKPYVNNSATLEDCCGATPGKTFLDLDEANNKEERDAEGTIIAGNVDPSSSSSAIMRWLEQKTPTEDQRMFAQGFQEAYQDVVKRERNPSTSTTPTTAGSACLVSSSDDTSPQSSRLMDDFGCRENPTLRLSHHRVRHHGGNNNNNNKRAVIDKRFNLNRGPLPLELLSEETAAKIEK</sequence>
<evidence type="ECO:0000313" key="3">
    <source>
        <dbReference type="Proteomes" id="UP000678499"/>
    </source>
</evidence>
<name>A0A7R9BM57_9CRUS</name>
<protein>
    <submittedName>
        <fullName evidence="2">Uncharacterized protein</fullName>
    </submittedName>
</protein>
<dbReference type="AlphaFoldDB" id="A0A7R9BM57"/>
<reference evidence="2" key="1">
    <citation type="submission" date="2020-11" db="EMBL/GenBank/DDBJ databases">
        <authorList>
            <person name="Tran Van P."/>
        </authorList>
    </citation>
    <scope>NUCLEOTIDE SEQUENCE</scope>
</reference>
<feature type="region of interest" description="Disordered" evidence="1">
    <location>
        <begin position="171"/>
        <end position="203"/>
    </location>
</feature>
<evidence type="ECO:0000256" key="1">
    <source>
        <dbReference type="SAM" id="MobiDB-lite"/>
    </source>
</evidence>
<organism evidence="2">
    <name type="scientific">Notodromas monacha</name>
    <dbReference type="NCBI Taxonomy" id="399045"/>
    <lineage>
        <taxon>Eukaryota</taxon>
        <taxon>Metazoa</taxon>
        <taxon>Ecdysozoa</taxon>
        <taxon>Arthropoda</taxon>
        <taxon>Crustacea</taxon>
        <taxon>Oligostraca</taxon>
        <taxon>Ostracoda</taxon>
        <taxon>Podocopa</taxon>
        <taxon>Podocopida</taxon>
        <taxon>Cypridocopina</taxon>
        <taxon>Cypridoidea</taxon>
        <taxon>Cyprididae</taxon>
        <taxon>Notodromas</taxon>
    </lineage>
</organism>
<feature type="compositionally biased region" description="Low complexity" evidence="1">
    <location>
        <begin position="191"/>
        <end position="201"/>
    </location>
</feature>
<gene>
    <name evidence="2" type="ORF">NMOB1V02_LOCUS5339</name>
</gene>
<accession>A0A7R9BM57</accession>
<proteinExistence type="predicted"/>
<keyword evidence="3" id="KW-1185">Reference proteome</keyword>
<dbReference type="EMBL" id="CAJPEX010000955">
    <property type="protein sequence ID" value="CAG0917761.1"/>
    <property type="molecule type" value="Genomic_DNA"/>
</dbReference>
<dbReference type="Proteomes" id="UP000678499">
    <property type="component" value="Unassembled WGS sequence"/>
</dbReference>